<proteinExistence type="predicted"/>
<reference evidence="2" key="1">
    <citation type="submission" date="2022-12" db="EMBL/GenBank/DDBJ databases">
        <authorList>
            <person name="Petersen C."/>
        </authorList>
    </citation>
    <scope>NUCLEOTIDE SEQUENCE</scope>
    <source>
        <strain evidence="2">IBT 35675</strain>
    </source>
</reference>
<sequence>MGDAARPSEDEFGRVLQESLKIWSTYLDARSEDRLLPRHAIDLRPVVSRTPPFLGGGLAGLDKTASFDSEEKQSSQSQGSLFVNGRSTWRTSKGGCDLQPRIMPKQLLLGVGIPTNVTLSEDSHFSDWPGAQGLPGHDKGNYLSVLYLAWAYILSARWVELLDTSADHECHMAYTSEGASDSLPQSNKQSTIEIDIGDNVCEQEAFWWRSILCSDGWDASVKYNDRIYLSPWLVSISHGRFNLTTRGTLDTESSPPGSVAALKYLSRFCVHHSLYAQCSVALAGVLFIPLTRQKKVSLPLPKRVPPLQREESASNDLLSIPDLLNQHGELLPKYMTLSSNAWGVRSLLCSTFFNPDIECNLVSAWLNPAFAVLESIRERELSVATLLANRQPRLGILWLGATLAGLATPFLRDIRTGMTALDLAASAWAGTTSTFLTSEMGTNHGNKGIRRDDECRLLFITGSEGHHRPPVWPWKPFGRQPPASRPMLLFIRNEMSIAANHYNYDLFSQSLSEGATRGIFEWLRSTGYPSSERPIYQHSWLDLEDTDEEEADDAESDLEAHQSSKKTHVEWWLENVG</sequence>
<feature type="region of interest" description="Disordered" evidence="1">
    <location>
        <begin position="546"/>
        <end position="566"/>
    </location>
</feature>
<evidence type="ECO:0008006" key="4">
    <source>
        <dbReference type="Google" id="ProtNLM"/>
    </source>
</evidence>
<evidence type="ECO:0000313" key="2">
    <source>
        <dbReference type="EMBL" id="KAJ5361987.1"/>
    </source>
</evidence>
<keyword evidence="3" id="KW-1185">Reference proteome</keyword>
<protein>
    <recommendedName>
        <fullName evidence="4">Immunoglobulin variable region used by the itc63b heavy chain</fullName>
    </recommendedName>
</protein>
<feature type="compositionally biased region" description="Acidic residues" evidence="1">
    <location>
        <begin position="546"/>
        <end position="557"/>
    </location>
</feature>
<organism evidence="2 3">
    <name type="scientific">Penicillium brevicompactum</name>
    <dbReference type="NCBI Taxonomy" id="5074"/>
    <lineage>
        <taxon>Eukaryota</taxon>
        <taxon>Fungi</taxon>
        <taxon>Dikarya</taxon>
        <taxon>Ascomycota</taxon>
        <taxon>Pezizomycotina</taxon>
        <taxon>Eurotiomycetes</taxon>
        <taxon>Eurotiomycetidae</taxon>
        <taxon>Eurotiales</taxon>
        <taxon>Aspergillaceae</taxon>
        <taxon>Penicillium</taxon>
    </lineage>
</organism>
<dbReference type="AlphaFoldDB" id="A0A9W9RKL9"/>
<gene>
    <name evidence="2" type="ORF">N7541_002831</name>
</gene>
<comment type="caution">
    <text evidence="2">The sequence shown here is derived from an EMBL/GenBank/DDBJ whole genome shotgun (WGS) entry which is preliminary data.</text>
</comment>
<evidence type="ECO:0000313" key="3">
    <source>
        <dbReference type="Proteomes" id="UP001148299"/>
    </source>
</evidence>
<reference evidence="2" key="2">
    <citation type="journal article" date="2023" name="IMA Fungus">
        <title>Comparative genomic study of the Penicillium genus elucidates a diverse pangenome and 15 lateral gene transfer events.</title>
        <authorList>
            <person name="Petersen C."/>
            <person name="Sorensen T."/>
            <person name="Nielsen M.R."/>
            <person name="Sondergaard T.E."/>
            <person name="Sorensen J.L."/>
            <person name="Fitzpatrick D.A."/>
            <person name="Frisvad J.C."/>
            <person name="Nielsen K.L."/>
        </authorList>
    </citation>
    <scope>NUCLEOTIDE SEQUENCE</scope>
    <source>
        <strain evidence="2">IBT 35675</strain>
    </source>
</reference>
<evidence type="ECO:0000256" key="1">
    <source>
        <dbReference type="SAM" id="MobiDB-lite"/>
    </source>
</evidence>
<accession>A0A9W9RKL9</accession>
<dbReference type="EMBL" id="JAPZBR010000002">
    <property type="protein sequence ID" value="KAJ5361987.1"/>
    <property type="molecule type" value="Genomic_DNA"/>
</dbReference>
<name>A0A9W9RKL9_PENBR</name>
<dbReference type="Proteomes" id="UP001148299">
    <property type="component" value="Unassembled WGS sequence"/>
</dbReference>